<gene>
    <name evidence="4" type="ORF">ENS64_11675</name>
</gene>
<dbReference type="PANTHER" id="PTHR34512:SF30">
    <property type="entry name" value="OUTER MEMBRANE PROTEIN ASSEMBLY FACTOR BAMB"/>
    <property type="match status" value="1"/>
</dbReference>
<feature type="domain" description="Pyrrolo-quinoline quinone repeat" evidence="3">
    <location>
        <begin position="315"/>
        <end position="391"/>
    </location>
</feature>
<proteinExistence type="predicted"/>
<dbReference type="Pfam" id="PF13360">
    <property type="entry name" value="PQQ_2"/>
    <property type="match status" value="2"/>
</dbReference>
<comment type="caution">
    <text evidence="4">The sequence shown here is derived from an EMBL/GenBank/DDBJ whole genome shotgun (WGS) entry which is preliminary data.</text>
</comment>
<evidence type="ECO:0000259" key="3">
    <source>
        <dbReference type="Pfam" id="PF13360"/>
    </source>
</evidence>
<dbReference type="InterPro" id="IPR015943">
    <property type="entry name" value="WD40/YVTN_repeat-like_dom_sf"/>
</dbReference>
<evidence type="ECO:0000313" key="4">
    <source>
        <dbReference type="EMBL" id="HGT39902.1"/>
    </source>
</evidence>
<dbReference type="PANTHER" id="PTHR34512">
    <property type="entry name" value="CELL SURFACE PROTEIN"/>
    <property type="match status" value="1"/>
</dbReference>
<protein>
    <submittedName>
        <fullName evidence="4">Quinonprotein alcohol dehydrogenase</fullName>
    </submittedName>
</protein>
<dbReference type="AlphaFoldDB" id="A0A7C4LL97"/>
<name>A0A7C4LL97_9PLAN</name>
<dbReference type="Gene3D" id="2.130.10.10">
    <property type="entry name" value="YVTN repeat-like/Quinoprotein amine dehydrogenase"/>
    <property type="match status" value="1"/>
</dbReference>
<feature type="signal peptide" evidence="2">
    <location>
        <begin position="1"/>
        <end position="21"/>
    </location>
</feature>
<evidence type="ECO:0000256" key="2">
    <source>
        <dbReference type="SAM" id="SignalP"/>
    </source>
</evidence>
<evidence type="ECO:0000256" key="1">
    <source>
        <dbReference type="SAM" id="MobiDB-lite"/>
    </source>
</evidence>
<feature type="chain" id="PRO_5027858090" evidence="2">
    <location>
        <begin position="22"/>
        <end position="433"/>
    </location>
</feature>
<dbReference type="InterPro" id="IPR002372">
    <property type="entry name" value="PQQ_rpt_dom"/>
</dbReference>
<dbReference type="InterPro" id="IPR011047">
    <property type="entry name" value="Quinoprotein_ADH-like_sf"/>
</dbReference>
<keyword evidence="2" id="KW-0732">Signal</keyword>
<feature type="domain" description="Pyrrolo-quinoline quinone repeat" evidence="3">
    <location>
        <begin position="48"/>
        <end position="160"/>
    </location>
</feature>
<dbReference type="InterPro" id="IPR018391">
    <property type="entry name" value="PQQ_b-propeller_rpt"/>
</dbReference>
<dbReference type="EMBL" id="DSVQ01000015">
    <property type="protein sequence ID" value="HGT39902.1"/>
    <property type="molecule type" value="Genomic_DNA"/>
</dbReference>
<reference evidence="4" key="1">
    <citation type="journal article" date="2020" name="mSystems">
        <title>Genome- and Community-Level Interaction Insights into Carbon Utilization and Element Cycling Functions of Hydrothermarchaeota in Hydrothermal Sediment.</title>
        <authorList>
            <person name="Zhou Z."/>
            <person name="Liu Y."/>
            <person name="Xu W."/>
            <person name="Pan J."/>
            <person name="Luo Z.H."/>
            <person name="Li M."/>
        </authorList>
    </citation>
    <scope>NUCLEOTIDE SEQUENCE [LARGE SCALE GENOMIC DNA]</scope>
    <source>
        <strain evidence="4">SpSt-508</strain>
    </source>
</reference>
<sequence length="433" mass="47324">MSSLRWSICCTLLLPLAGAAADRLSWPAKDGPTLNGLADPDEARGLPTTWDAETGEHIVWKLPLEGAGHSTPVIAGERLWFTSATEDGKQQFVEQVHTRTGQLLRRKLLFENSDPEPLGNAVNTYASPTCVLEPDALYVHFGSYGTARLDPQTLDVVWQRRDLPCRHFRGPGSSPAVDGDLLILTFDGVDQQYLAALNKHTGHTVWRTDRSTDYHDLDPSGKPKADGDLRKAYSTPAIVDVAGRRQIISPGSRAAFGYDLLTGAEIWTITHPDFNACARPLRFENLIILTTGSKAEVIAVRLDETTKGNVDASHVVWKRTRGGPKLPWPVIVNERLFLLTDNGVLYCLDPRTGEELKAHRLGGFFVASPVAANGLLYVCDEAGVASVIKADESLEVVAQNKLTEGMRASPAIAQGALYLRTFSHLYKIAGRNP</sequence>
<accession>A0A7C4LL97</accession>
<dbReference type="SMART" id="SM00564">
    <property type="entry name" value="PQQ"/>
    <property type="match status" value="2"/>
</dbReference>
<feature type="region of interest" description="Disordered" evidence="1">
    <location>
        <begin position="210"/>
        <end position="229"/>
    </location>
</feature>
<dbReference type="SUPFAM" id="SSF50998">
    <property type="entry name" value="Quinoprotein alcohol dehydrogenase-like"/>
    <property type="match status" value="1"/>
</dbReference>
<organism evidence="4">
    <name type="scientific">Schlesneria paludicola</name>
    <dbReference type="NCBI Taxonomy" id="360056"/>
    <lineage>
        <taxon>Bacteria</taxon>
        <taxon>Pseudomonadati</taxon>
        <taxon>Planctomycetota</taxon>
        <taxon>Planctomycetia</taxon>
        <taxon>Planctomycetales</taxon>
        <taxon>Planctomycetaceae</taxon>
        <taxon>Schlesneria</taxon>
    </lineage>
</organism>